<accession>A0A0K2SJR4</accession>
<evidence type="ECO:0000313" key="8">
    <source>
        <dbReference type="Proteomes" id="UP000065807"/>
    </source>
</evidence>
<dbReference type="PANTHER" id="PTHR32089">
    <property type="entry name" value="METHYL-ACCEPTING CHEMOTAXIS PROTEIN MCPB"/>
    <property type="match status" value="1"/>
</dbReference>
<gene>
    <name evidence="7" type="ORF">LIP_1487</name>
</gene>
<dbReference type="Gene3D" id="1.10.287.950">
    <property type="entry name" value="Methyl-accepting chemotaxis protein"/>
    <property type="match status" value="1"/>
</dbReference>
<evidence type="ECO:0000256" key="4">
    <source>
        <dbReference type="SAM" id="MobiDB-lite"/>
    </source>
</evidence>
<keyword evidence="1 3" id="KW-0807">Transducer</keyword>
<dbReference type="SMART" id="SM00283">
    <property type="entry name" value="MA"/>
    <property type="match status" value="1"/>
</dbReference>
<dbReference type="SUPFAM" id="SSF58104">
    <property type="entry name" value="Methyl-accepting chemotaxis protein (MCP) signaling domain"/>
    <property type="match status" value="1"/>
</dbReference>
<sequence length="603" mass="62455">MGKPVFTETTGRFDEGTQADGAVPGGGAWADGAAGERGDGAASGPPTLHAPRRGRLGLGRRLGAQSLARQMVLGFTVVMAGFVFFGAGTLYLLGQLGSGLDRLLEQSRATAALARVQQSLAVMEADLQAKQAAFDLLETMDLKISAFSAEARRIASEGVPAVTRYLSEDQAARLEQAARSAAGALAGLGVEAPRARKLDGLTRAGEAFDLLTGAVRSAGVELAQAGDGVWTEQMRLEQVGRWAAAAILGVGLLMAVAVTLLFLRRLRSTVHRLRTLSDESAGGSARAEKAVEELGVFGQELSGTFAEMKRSFDEVAAGSRSAADGAARITEAMGRTAEEAAALEQAAAEARDLAARSGEAVEATAGEVGRGRQGAGAMVEAVRQASTEAVEVHGLVASFAEQMGRISEILDTMEAIAAQTNLLALNAAIEAARAGEQGRGFAVVAAEVRKLASESGAAAGQIRQIAGQVEGATRQVVQAVQGIASGIDAVEERAKEVAGALEAVAATFDELKRNVMTVQETATSQFEQVARVSRRTEEVVATTQEIVAQFEETGAALEGLTDRVHHLEAGAARLAARLQELRGVAENQAEAARAVHGQVGDLA</sequence>
<dbReference type="PROSITE" id="PS50111">
    <property type="entry name" value="CHEMOTAXIS_TRANSDUC_2"/>
    <property type="match status" value="1"/>
</dbReference>
<reference evidence="8" key="1">
    <citation type="submission" date="2015-07" db="EMBL/GenBank/DDBJ databases">
        <title>Complete genome sequence and phylogenetic analysis of Limnochorda pilosa.</title>
        <authorList>
            <person name="Watanabe M."/>
            <person name="Kojima H."/>
            <person name="Fukui M."/>
        </authorList>
    </citation>
    <scope>NUCLEOTIDE SEQUENCE [LARGE SCALE GENOMIC DNA]</scope>
    <source>
        <strain evidence="8">HC45</strain>
    </source>
</reference>
<feature type="region of interest" description="Disordered" evidence="4">
    <location>
        <begin position="1"/>
        <end position="54"/>
    </location>
</feature>
<dbReference type="Pfam" id="PF00015">
    <property type="entry name" value="MCPsignal"/>
    <property type="match status" value="1"/>
</dbReference>
<dbReference type="InterPro" id="IPR004090">
    <property type="entry name" value="Chemotax_Me-accpt_rcpt"/>
</dbReference>
<dbReference type="InterPro" id="IPR004089">
    <property type="entry name" value="MCPsignal_dom"/>
</dbReference>
<evidence type="ECO:0000313" key="7">
    <source>
        <dbReference type="EMBL" id="BAS27335.1"/>
    </source>
</evidence>
<evidence type="ECO:0000256" key="2">
    <source>
        <dbReference type="ARBA" id="ARBA00029447"/>
    </source>
</evidence>
<dbReference type="GO" id="GO:0004888">
    <property type="term" value="F:transmembrane signaling receptor activity"/>
    <property type="evidence" value="ECO:0007669"/>
    <property type="project" value="InterPro"/>
</dbReference>
<dbReference type="GO" id="GO:0006935">
    <property type="term" value="P:chemotaxis"/>
    <property type="evidence" value="ECO:0007669"/>
    <property type="project" value="InterPro"/>
</dbReference>
<comment type="similarity">
    <text evidence="2">Belongs to the methyl-accepting chemotaxis (MCP) protein family.</text>
</comment>
<reference evidence="8" key="2">
    <citation type="journal article" date="2016" name="Int. J. Syst. Evol. Microbiol.">
        <title>Complete genome sequence and cell structure of Limnochorda pilosa, a Gram-negative spore-former within the phylum Firmicutes.</title>
        <authorList>
            <person name="Watanabe M."/>
            <person name="Kojima H."/>
            <person name="Fukui M."/>
        </authorList>
    </citation>
    <scope>NUCLEOTIDE SEQUENCE [LARGE SCALE GENOMIC DNA]</scope>
    <source>
        <strain evidence="8">HC45</strain>
    </source>
</reference>
<feature type="domain" description="Methyl-accepting transducer" evidence="6">
    <location>
        <begin position="304"/>
        <end position="561"/>
    </location>
</feature>
<evidence type="ECO:0000256" key="5">
    <source>
        <dbReference type="SAM" id="Phobius"/>
    </source>
</evidence>
<dbReference type="GO" id="GO:0016020">
    <property type="term" value="C:membrane"/>
    <property type="evidence" value="ECO:0007669"/>
    <property type="project" value="InterPro"/>
</dbReference>
<dbReference type="PRINTS" id="PR00260">
    <property type="entry name" value="CHEMTRNSDUCR"/>
</dbReference>
<dbReference type="KEGG" id="lpil:LIP_1487"/>
<dbReference type="STRING" id="1555112.LIP_1487"/>
<name>A0A0K2SJR4_LIMPI</name>
<proteinExistence type="inferred from homology"/>
<dbReference type="AlphaFoldDB" id="A0A0K2SJR4"/>
<evidence type="ECO:0000256" key="1">
    <source>
        <dbReference type="ARBA" id="ARBA00023224"/>
    </source>
</evidence>
<organism evidence="7 8">
    <name type="scientific">Limnochorda pilosa</name>
    <dbReference type="NCBI Taxonomy" id="1555112"/>
    <lineage>
        <taxon>Bacteria</taxon>
        <taxon>Bacillati</taxon>
        <taxon>Bacillota</taxon>
        <taxon>Limnochordia</taxon>
        <taxon>Limnochordales</taxon>
        <taxon>Limnochordaceae</taxon>
        <taxon>Limnochorda</taxon>
    </lineage>
</organism>
<keyword evidence="5" id="KW-0812">Transmembrane</keyword>
<dbReference type="EMBL" id="AP014924">
    <property type="protein sequence ID" value="BAS27335.1"/>
    <property type="molecule type" value="Genomic_DNA"/>
</dbReference>
<feature type="transmembrane region" description="Helical" evidence="5">
    <location>
        <begin position="71"/>
        <end position="93"/>
    </location>
</feature>
<keyword evidence="5" id="KW-0472">Membrane</keyword>
<evidence type="ECO:0000256" key="3">
    <source>
        <dbReference type="PROSITE-ProRule" id="PRU00284"/>
    </source>
</evidence>
<keyword evidence="8" id="KW-1185">Reference proteome</keyword>
<protein>
    <recommendedName>
        <fullName evidence="6">Methyl-accepting transducer domain-containing protein</fullName>
    </recommendedName>
</protein>
<evidence type="ECO:0000259" key="6">
    <source>
        <dbReference type="PROSITE" id="PS50111"/>
    </source>
</evidence>
<dbReference type="GO" id="GO:0007165">
    <property type="term" value="P:signal transduction"/>
    <property type="evidence" value="ECO:0007669"/>
    <property type="project" value="UniProtKB-KW"/>
</dbReference>
<feature type="transmembrane region" description="Helical" evidence="5">
    <location>
        <begin position="242"/>
        <end position="263"/>
    </location>
</feature>
<dbReference type="RefSeq" id="WP_068136052.1">
    <property type="nucleotide sequence ID" value="NZ_AP014924.1"/>
</dbReference>
<dbReference type="Proteomes" id="UP000065807">
    <property type="component" value="Chromosome"/>
</dbReference>
<dbReference type="PANTHER" id="PTHR32089:SF112">
    <property type="entry name" value="LYSOZYME-LIKE PROTEIN-RELATED"/>
    <property type="match status" value="1"/>
</dbReference>
<keyword evidence="5" id="KW-1133">Transmembrane helix</keyword>